<keyword evidence="3" id="KW-1185">Reference proteome</keyword>
<evidence type="ECO:0000256" key="1">
    <source>
        <dbReference type="SAM" id="SignalP"/>
    </source>
</evidence>
<accession>A0A7G9QI71</accession>
<organism evidence="2 3">
    <name type="scientific">Pedobacter roseus</name>
    <dbReference type="NCBI Taxonomy" id="336820"/>
    <lineage>
        <taxon>Bacteria</taxon>
        <taxon>Pseudomonadati</taxon>
        <taxon>Bacteroidota</taxon>
        <taxon>Sphingobacteriia</taxon>
        <taxon>Sphingobacteriales</taxon>
        <taxon>Sphingobacteriaceae</taxon>
        <taxon>Pedobacter</taxon>
    </lineage>
</organism>
<reference evidence="2 3" key="1">
    <citation type="submission" date="2020-08" db="EMBL/GenBank/DDBJ databases">
        <title>Genome sequence of Pedobacter roseus KACC 11594T.</title>
        <authorList>
            <person name="Hyun D.-W."/>
            <person name="Bae J.-W."/>
        </authorList>
    </citation>
    <scope>NUCLEOTIDE SEQUENCE [LARGE SCALE GENOMIC DNA]</scope>
    <source>
        <strain evidence="2 3">KACC 11594</strain>
    </source>
</reference>
<gene>
    <name evidence="2" type="ORF">H9L23_02765</name>
</gene>
<feature type="chain" id="PRO_5028968373" evidence="1">
    <location>
        <begin position="22"/>
        <end position="180"/>
    </location>
</feature>
<dbReference type="AlphaFoldDB" id="A0A7G9QI71"/>
<protein>
    <submittedName>
        <fullName evidence="2">Uncharacterized protein</fullName>
    </submittedName>
</protein>
<evidence type="ECO:0000313" key="2">
    <source>
        <dbReference type="EMBL" id="QNN43046.1"/>
    </source>
</evidence>
<name>A0A7G9QI71_9SPHI</name>
<evidence type="ECO:0000313" key="3">
    <source>
        <dbReference type="Proteomes" id="UP000515806"/>
    </source>
</evidence>
<dbReference type="KEGG" id="proe:H9L23_02765"/>
<keyword evidence="1" id="KW-0732">Signal</keyword>
<feature type="signal peptide" evidence="1">
    <location>
        <begin position="1"/>
        <end position="21"/>
    </location>
</feature>
<dbReference type="EMBL" id="CP060723">
    <property type="protein sequence ID" value="QNN43046.1"/>
    <property type="molecule type" value="Genomic_DNA"/>
</dbReference>
<proteinExistence type="predicted"/>
<dbReference type="Proteomes" id="UP000515806">
    <property type="component" value="Chromosome"/>
</dbReference>
<dbReference type="RefSeq" id="WP_187593566.1">
    <property type="nucleotide sequence ID" value="NZ_CP060723.1"/>
</dbReference>
<sequence length="180" mass="19800">MKFLLSVSILILGSFFNLSFAQTTGKGCNIGDNVATIYLGQSTYYGNSNVIVQVYSNANIVNIARGQGWAGYRCGSINVYDALTKNNVSYPAVNEVIRDYKDIPANRCVAVTSYSADITSATGEGFELDYSYNNPAYYSNSDPNYPCNAPTNNLPLDQSIIFMLLPLGFFGFWKVRQVVL</sequence>